<feature type="compositionally biased region" description="Polar residues" evidence="1">
    <location>
        <begin position="402"/>
        <end position="425"/>
    </location>
</feature>
<evidence type="ECO:0000313" key="2">
    <source>
        <dbReference type="EMBL" id="KAF3133421.1"/>
    </source>
</evidence>
<dbReference type="InterPro" id="IPR027417">
    <property type="entry name" value="P-loop_NTPase"/>
</dbReference>
<organism evidence="2 3">
    <name type="scientific">Orbilia oligospora</name>
    <name type="common">Nematode-trapping fungus</name>
    <name type="synonym">Arthrobotrys oligospora</name>
    <dbReference type="NCBI Taxonomy" id="2813651"/>
    <lineage>
        <taxon>Eukaryota</taxon>
        <taxon>Fungi</taxon>
        <taxon>Dikarya</taxon>
        <taxon>Ascomycota</taxon>
        <taxon>Pezizomycotina</taxon>
        <taxon>Orbiliomycetes</taxon>
        <taxon>Orbiliales</taxon>
        <taxon>Orbiliaceae</taxon>
        <taxon>Orbilia</taxon>
    </lineage>
</organism>
<gene>
    <name evidence="2" type="ORF">TWF703_006960</name>
</gene>
<reference evidence="2 3" key="1">
    <citation type="submission" date="2019-06" db="EMBL/GenBank/DDBJ databases">
        <authorList>
            <person name="Palmer J.M."/>
        </authorList>
    </citation>
    <scope>NUCLEOTIDE SEQUENCE [LARGE SCALE GENOMIC DNA]</scope>
    <source>
        <strain evidence="2 3">TWF703</strain>
    </source>
</reference>
<name>A0A7C8JRD4_ORBOL</name>
<evidence type="ECO:0000256" key="1">
    <source>
        <dbReference type="SAM" id="MobiDB-lite"/>
    </source>
</evidence>
<protein>
    <submittedName>
        <fullName evidence="2">Uncharacterized protein</fullName>
    </submittedName>
</protein>
<dbReference type="EMBL" id="WIQZ01000040">
    <property type="protein sequence ID" value="KAF3133421.1"/>
    <property type="molecule type" value="Genomic_DNA"/>
</dbReference>
<dbReference type="AlphaFoldDB" id="A0A7C8JRD4"/>
<sequence>MSSRYFELVSSPGLFNFTICSDARAKSELLKSLTGIKFKTSSSGATIYNVHFNTEILLRRTDDDRHLNASIVPNTGPISKEFKDKLSAFKISLTGKELGPKGFSYIYNQAAAFMEQSRKDSQQYPHSNFEWLAIGDLYSPHVLKIEISGRRLPNLSIFDFDLGIHNHLHAYIFPKDLDIKSTLSYRYLTNPCAILLMVVEGQKDSEIEEVSNMALQVDPGRTRTIGAIKGRVGIGNISGLSSLWSHLNPDNLGVENLKAFIGRLMFEQVRKRISRTLLWNGSLDLVHKLRRRPKIPPDIDTVFSFRLNDWKVFLEDKLRQPISFWPLSQPQRRYIPNSLLPLLEILSKQDKIKRTPLILETEENATNKSSQLRRNEAIAREYSSGFSGFGQTEINSGSFMQKRGQASQLGSAGDPSSSTVTNNTSKPDDTRTVGSGSRGSGTGNSPTGAANRNMTLHGQGQNQATSINTNILPGQFDIFFVVHCTDNRAAMKVIRMLGIHRDSDLFQSIRENYNLIRGWRRFFSFTTICDIQSTNANGVTTGPV</sequence>
<comment type="caution">
    <text evidence="2">The sequence shown here is derived from an EMBL/GenBank/DDBJ whole genome shotgun (WGS) entry which is preliminary data.</text>
</comment>
<dbReference type="Proteomes" id="UP000480548">
    <property type="component" value="Unassembled WGS sequence"/>
</dbReference>
<feature type="region of interest" description="Disordered" evidence="1">
    <location>
        <begin position="402"/>
        <end position="455"/>
    </location>
</feature>
<proteinExistence type="predicted"/>
<accession>A0A7C8JRD4</accession>
<dbReference type="Gene3D" id="3.40.50.300">
    <property type="entry name" value="P-loop containing nucleotide triphosphate hydrolases"/>
    <property type="match status" value="1"/>
</dbReference>
<evidence type="ECO:0000313" key="3">
    <source>
        <dbReference type="Proteomes" id="UP000480548"/>
    </source>
</evidence>